<reference evidence="2" key="1">
    <citation type="submission" date="2020-07" db="EMBL/GenBank/DDBJ databases">
        <title>Multicomponent nature underlies the extraordinary mechanical properties of spider dragline silk.</title>
        <authorList>
            <person name="Kono N."/>
            <person name="Nakamura H."/>
            <person name="Mori M."/>
            <person name="Yoshida Y."/>
            <person name="Ohtoshi R."/>
            <person name="Malay A.D."/>
            <person name="Moran D.A.P."/>
            <person name="Tomita M."/>
            <person name="Numata K."/>
            <person name="Arakawa K."/>
        </authorList>
    </citation>
    <scope>NUCLEOTIDE SEQUENCE</scope>
</reference>
<feature type="domain" description="Mos1 transposase HTH" evidence="1">
    <location>
        <begin position="9"/>
        <end position="54"/>
    </location>
</feature>
<evidence type="ECO:0000259" key="1">
    <source>
        <dbReference type="Pfam" id="PF17906"/>
    </source>
</evidence>
<dbReference type="OrthoDB" id="7552475at2759"/>
<gene>
    <name evidence="2" type="ORF">TNCT_733421</name>
</gene>
<keyword evidence="3" id="KW-1185">Reference proteome</keyword>
<name>A0A8X6G2D7_TRICU</name>
<dbReference type="InterPro" id="IPR041426">
    <property type="entry name" value="Mos1_HTH"/>
</dbReference>
<accession>A0A8X6G2D7</accession>
<sequence>MLSNRRNSRDFRILFLYKWKSDHIAAEATRNRNTAFEASSVNECTNRWWYIKFEFSDASLTKEYRVRLKTVLDIEILRVIVEQIPNNTVRDYAEELGIILTTNSRKKND</sequence>
<proteinExistence type="predicted"/>
<dbReference type="AlphaFoldDB" id="A0A8X6G2D7"/>
<organism evidence="2 3">
    <name type="scientific">Trichonephila clavata</name>
    <name type="common">Joro spider</name>
    <name type="synonym">Nephila clavata</name>
    <dbReference type="NCBI Taxonomy" id="2740835"/>
    <lineage>
        <taxon>Eukaryota</taxon>
        <taxon>Metazoa</taxon>
        <taxon>Ecdysozoa</taxon>
        <taxon>Arthropoda</taxon>
        <taxon>Chelicerata</taxon>
        <taxon>Arachnida</taxon>
        <taxon>Araneae</taxon>
        <taxon>Araneomorphae</taxon>
        <taxon>Entelegynae</taxon>
        <taxon>Araneoidea</taxon>
        <taxon>Nephilidae</taxon>
        <taxon>Trichonephila</taxon>
    </lineage>
</organism>
<evidence type="ECO:0000313" key="3">
    <source>
        <dbReference type="Proteomes" id="UP000887116"/>
    </source>
</evidence>
<dbReference type="Proteomes" id="UP000887116">
    <property type="component" value="Unassembled WGS sequence"/>
</dbReference>
<dbReference type="EMBL" id="BMAO01033926">
    <property type="protein sequence ID" value="GFQ92819.1"/>
    <property type="molecule type" value="Genomic_DNA"/>
</dbReference>
<dbReference type="Gene3D" id="1.10.10.1450">
    <property type="match status" value="1"/>
</dbReference>
<dbReference type="Pfam" id="PF17906">
    <property type="entry name" value="HTH_48"/>
    <property type="match status" value="1"/>
</dbReference>
<evidence type="ECO:0000313" key="2">
    <source>
        <dbReference type="EMBL" id="GFQ92819.1"/>
    </source>
</evidence>
<comment type="caution">
    <text evidence="2">The sequence shown here is derived from an EMBL/GenBank/DDBJ whole genome shotgun (WGS) entry which is preliminary data.</text>
</comment>
<protein>
    <recommendedName>
        <fullName evidence="1">Mos1 transposase HTH domain-containing protein</fullName>
    </recommendedName>
</protein>